<name>A0A1F6E463_9BACT</name>
<dbReference type="Pfam" id="PF02686">
    <property type="entry name" value="GatC"/>
    <property type="match status" value="1"/>
</dbReference>
<proteinExistence type="predicted"/>
<evidence type="ECO:0008006" key="3">
    <source>
        <dbReference type="Google" id="ProtNLM"/>
    </source>
</evidence>
<accession>A0A1F6E463</accession>
<dbReference type="SUPFAM" id="SSF141000">
    <property type="entry name" value="Glu-tRNAGln amidotransferase C subunit"/>
    <property type="match status" value="1"/>
</dbReference>
<sequence length="94" mass="10381">MTVDVNALAKLARLEVSAEEAARLEKEIPDILKFVETIQKADVSGVSEVKSLRNVMRADENPIESGTYTEVLLKAAPTREGDRVSVKQVISRKK</sequence>
<comment type="caution">
    <text evidence="1">The sequence shown here is derived from an EMBL/GenBank/DDBJ whole genome shotgun (WGS) entry which is preliminary data.</text>
</comment>
<dbReference type="InterPro" id="IPR036113">
    <property type="entry name" value="Asp/Glu-ADT_sf_sub_c"/>
</dbReference>
<dbReference type="GO" id="GO:0006450">
    <property type="term" value="P:regulation of translational fidelity"/>
    <property type="evidence" value="ECO:0007669"/>
    <property type="project" value="InterPro"/>
</dbReference>
<dbReference type="AlphaFoldDB" id="A0A1F6E463"/>
<organism evidence="1 2">
    <name type="scientific">Candidatus Kaiserbacteria bacterium RIFCSPHIGHO2_02_FULL_55_25</name>
    <dbReference type="NCBI Taxonomy" id="1798498"/>
    <lineage>
        <taxon>Bacteria</taxon>
        <taxon>Candidatus Kaiseribacteriota</taxon>
    </lineage>
</organism>
<reference evidence="1 2" key="1">
    <citation type="journal article" date="2016" name="Nat. Commun.">
        <title>Thousands of microbial genomes shed light on interconnected biogeochemical processes in an aquifer system.</title>
        <authorList>
            <person name="Anantharaman K."/>
            <person name="Brown C.T."/>
            <person name="Hug L.A."/>
            <person name="Sharon I."/>
            <person name="Castelle C.J."/>
            <person name="Probst A.J."/>
            <person name="Thomas B.C."/>
            <person name="Singh A."/>
            <person name="Wilkins M.J."/>
            <person name="Karaoz U."/>
            <person name="Brodie E.L."/>
            <person name="Williams K.H."/>
            <person name="Hubbard S.S."/>
            <person name="Banfield J.F."/>
        </authorList>
    </citation>
    <scope>NUCLEOTIDE SEQUENCE [LARGE SCALE GENOMIC DNA]</scope>
</reference>
<dbReference type="NCBIfam" id="TIGR00135">
    <property type="entry name" value="gatC"/>
    <property type="match status" value="1"/>
</dbReference>
<evidence type="ECO:0000313" key="1">
    <source>
        <dbReference type="EMBL" id="OGG68495.1"/>
    </source>
</evidence>
<dbReference type="InterPro" id="IPR003837">
    <property type="entry name" value="GatC"/>
</dbReference>
<dbReference type="EMBL" id="MFLL01000032">
    <property type="protein sequence ID" value="OGG68495.1"/>
    <property type="molecule type" value="Genomic_DNA"/>
</dbReference>
<protein>
    <recommendedName>
        <fullName evidence="3">Aspartyl/glutamyl-tRNA(Asn/Gln) amidotransferase subunit C</fullName>
    </recommendedName>
</protein>
<evidence type="ECO:0000313" key="2">
    <source>
        <dbReference type="Proteomes" id="UP000176914"/>
    </source>
</evidence>
<dbReference type="Gene3D" id="1.10.20.60">
    <property type="entry name" value="Glu-tRNAGln amidotransferase C subunit, N-terminal domain"/>
    <property type="match status" value="1"/>
</dbReference>
<dbReference type="Proteomes" id="UP000176914">
    <property type="component" value="Unassembled WGS sequence"/>
</dbReference>
<gene>
    <name evidence="1" type="ORF">A3C20_02045</name>
</gene>